<dbReference type="GO" id="GO:0005829">
    <property type="term" value="C:cytosol"/>
    <property type="evidence" value="ECO:0007669"/>
    <property type="project" value="TreeGrafter"/>
</dbReference>
<keyword evidence="12" id="KW-1185">Reference proteome</keyword>
<dbReference type="InterPro" id="IPR011805">
    <property type="entry name" value="RNase_R"/>
</dbReference>
<dbReference type="InterPro" id="IPR050180">
    <property type="entry name" value="RNR_Ribonuclease"/>
</dbReference>
<gene>
    <name evidence="8" type="primary">rnr</name>
    <name evidence="11" type="ORF">ALO_11549</name>
</gene>
<evidence type="ECO:0000313" key="12">
    <source>
        <dbReference type="Proteomes" id="UP000003240"/>
    </source>
</evidence>
<organism evidence="11 12">
    <name type="scientific">Acetonema longum DSM 6540</name>
    <dbReference type="NCBI Taxonomy" id="1009370"/>
    <lineage>
        <taxon>Bacteria</taxon>
        <taxon>Bacillati</taxon>
        <taxon>Bacillota</taxon>
        <taxon>Negativicutes</taxon>
        <taxon>Acetonemataceae</taxon>
        <taxon>Acetonema</taxon>
    </lineage>
</organism>
<evidence type="ECO:0000259" key="10">
    <source>
        <dbReference type="PROSITE" id="PS50126"/>
    </source>
</evidence>
<feature type="compositionally biased region" description="Basic and acidic residues" evidence="9">
    <location>
        <begin position="716"/>
        <end position="728"/>
    </location>
</feature>
<dbReference type="PROSITE" id="PS50126">
    <property type="entry name" value="S1"/>
    <property type="match status" value="1"/>
</dbReference>
<evidence type="ECO:0000256" key="7">
    <source>
        <dbReference type="ARBA" id="ARBA00022884"/>
    </source>
</evidence>
<dbReference type="InterPro" id="IPR012340">
    <property type="entry name" value="NA-bd_OB-fold"/>
</dbReference>
<dbReference type="OrthoDB" id="9764149at2"/>
<dbReference type="InterPro" id="IPR004476">
    <property type="entry name" value="RNase_II/RNase_R"/>
</dbReference>
<dbReference type="EMBL" id="AFGF01000098">
    <property type="protein sequence ID" value="EGO63708.1"/>
    <property type="molecule type" value="Genomic_DNA"/>
</dbReference>
<dbReference type="STRING" id="1009370.ALO_11549"/>
<dbReference type="InterPro" id="IPR003029">
    <property type="entry name" value="S1_domain"/>
</dbReference>
<dbReference type="Pfam" id="PF08206">
    <property type="entry name" value="OB_RNB"/>
    <property type="match status" value="1"/>
</dbReference>
<feature type="domain" description="S1 motif" evidence="10">
    <location>
        <begin position="625"/>
        <end position="705"/>
    </location>
</feature>
<evidence type="ECO:0000256" key="8">
    <source>
        <dbReference type="HAMAP-Rule" id="MF_01895"/>
    </source>
</evidence>
<dbReference type="HAMAP" id="MF_01895">
    <property type="entry name" value="RNase_R"/>
    <property type="match status" value="1"/>
</dbReference>
<evidence type="ECO:0000256" key="1">
    <source>
        <dbReference type="ARBA" id="ARBA00001849"/>
    </source>
</evidence>
<comment type="subcellular location">
    <subcellularLocation>
        <location evidence="2 8">Cytoplasm</location>
    </subcellularLocation>
</comment>
<dbReference type="Proteomes" id="UP000003240">
    <property type="component" value="Unassembled WGS sequence"/>
</dbReference>
<evidence type="ECO:0000256" key="9">
    <source>
        <dbReference type="SAM" id="MobiDB-lite"/>
    </source>
</evidence>
<name>F7NJQ2_9FIRM</name>
<proteinExistence type="inferred from homology"/>
<dbReference type="InterPro" id="IPR040476">
    <property type="entry name" value="CSD2"/>
</dbReference>
<reference evidence="11 12" key="1">
    <citation type="journal article" date="2011" name="EMBO J.">
        <title>Structural diversity of bacterial flagellar motors.</title>
        <authorList>
            <person name="Chen S."/>
            <person name="Beeby M."/>
            <person name="Murphy G.E."/>
            <person name="Leadbetter J.R."/>
            <person name="Hendrixson D.R."/>
            <person name="Briegel A."/>
            <person name="Li Z."/>
            <person name="Shi J."/>
            <person name="Tocheva E.I."/>
            <person name="Muller A."/>
            <person name="Dobro M.J."/>
            <person name="Jensen G.J."/>
        </authorList>
    </citation>
    <scope>NUCLEOTIDE SEQUENCE [LARGE SCALE GENOMIC DNA]</scope>
    <source>
        <strain evidence="11 12">DSM 6540</strain>
    </source>
</reference>
<dbReference type="Pfam" id="PF00773">
    <property type="entry name" value="RNB"/>
    <property type="match status" value="1"/>
</dbReference>
<evidence type="ECO:0000256" key="2">
    <source>
        <dbReference type="ARBA" id="ARBA00004496"/>
    </source>
</evidence>
<keyword evidence="5 8" id="KW-0378">Hydrolase</keyword>
<evidence type="ECO:0000256" key="4">
    <source>
        <dbReference type="ARBA" id="ARBA00022722"/>
    </source>
</evidence>
<dbReference type="NCBIfam" id="TIGR00358">
    <property type="entry name" value="3_prime_RNase"/>
    <property type="match status" value="1"/>
</dbReference>
<dbReference type="Pfam" id="PF17876">
    <property type="entry name" value="CSD2"/>
    <property type="match status" value="1"/>
</dbReference>
<dbReference type="RefSeq" id="WP_004095711.1">
    <property type="nucleotide sequence ID" value="NZ_AFGF01000098.1"/>
</dbReference>
<dbReference type="PANTHER" id="PTHR23355">
    <property type="entry name" value="RIBONUCLEASE"/>
    <property type="match status" value="1"/>
</dbReference>
<sequence length="775" mass="87610">MDLKEKILTFMRHEAYRPLLADDLAAQMQVSGKELNAFFAELGRLEADAGVIKTRYGKYGLPEKMNLVVGRLAINHKGFGFVISENPDEPDVFISSGSLASAMHNDRVVARVHTHKTGPDKKREGEVIRIVERANQRIVGTFESSRNFGFVIPDDIRITNDIFIPKDEAGSAKSGMKVVAEIVKWPEKHKSAEGKIVEILGKSGDPGIEVLSILKRHNLSEDFPKPVLRAASEAPETISPEEISGRRDLRHLPIVTIDGEDAKDLDDAVYVERQSNGNYLLGVYIADVSHYVREGLALDKEARQRGTSVYMVDRVLPMLPPRLSNGICSLNAGQDRLGLSIHMEINERGQVVHYELFPAVIRVKDRLTYTVVRSILTEPESELRNQYRHQVAHLEEMERLCRILRDKRMRRGAIDFDFPEIKVKLDEKGKPLELVKRVRTIAESIIEEFMLAANEAVAEHLSNLKIPSLYRIHEEPESEKITRLNVLLHNFDLKLVNTEEVEPMALQKVLQKIAGTPEEKIISTIVLRSMKQARYEADNLGHFGLAAEYYTHFTSPIRRYPDLIVHRLVHETLKTGGLTPKRRKKLEEILPEIAFHSSERERAAAEAERESVDLKKVEYMEQFVGEEYPGIISGVTAFGLFIELENGVEGLVHVSSMDDDYYQYIEDQYALIGERSRKIYRLGDPVQIKVIKVNQETRTIDFALTSETARNQRSLPAEKKTRGRGEKSKKGKIGKTGQTGKSDKQANQSHKTESAPVKADKAKKAKSKAGRKPKK</sequence>
<keyword evidence="4 8" id="KW-0540">Nuclease</keyword>
<dbReference type="Pfam" id="PF00575">
    <property type="entry name" value="S1"/>
    <property type="match status" value="1"/>
</dbReference>
<evidence type="ECO:0000256" key="3">
    <source>
        <dbReference type="ARBA" id="ARBA00022490"/>
    </source>
</evidence>
<dbReference type="CDD" id="cd04471">
    <property type="entry name" value="S1_RNase_R"/>
    <property type="match status" value="1"/>
</dbReference>
<evidence type="ECO:0000256" key="6">
    <source>
        <dbReference type="ARBA" id="ARBA00022839"/>
    </source>
</evidence>
<dbReference type="AlphaFoldDB" id="F7NJQ2"/>
<feature type="compositionally biased region" description="Polar residues" evidence="9">
    <location>
        <begin position="705"/>
        <end position="714"/>
    </location>
</feature>
<comment type="function">
    <text evidence="8">3'-5' exoribonuclease that releases 5'-nucleoside monophosphates and is involved in maturation of structured RNAs.</text>
</comment>
<keyword evidence="7 8" id="KW-0694">RNA-binding</keyword>
<dbReference type="eggNOG" id="COG0557">
    <property type="taxonomic scope" value="Bacteria"/>
</dbReference>
<dbReference type="EC" id="3.1.13.1" evidence="8"/>
<dbReference type="InterPro" id="IPR022966">
    <property type="entry name" value="RNase_II/R_CS"/>
</dbReference>
<keyword evidence="6 8" id="KW-0269">Exonuclease</keyword>
<dbReference type="Gene3D" id="2.40.50.140">
    <property type="entry name" value="Nucleic acid-binding proteins"/>
    <property type="match status" value="3"/>
</dbReference>
<feature type="region of interest" description="Disordered" evidence="9">
    <location>
        <begin position="705"/>
        <end position="775"/>
    </location>
</feature>
<evidence type="ECO:0000256" key="5">
    <source>
        <dbReference type="ARBA" id="ARBA00022801"/>
    </source>
</evidence>
<dbReference type="InterPro" id="IPR001900">
    <property type="entry name" value="RNase_II/R"/>
</dbReference>
<dbReference type="GO" id="GO:0008859">
    <property type="term" value="F:exoribonuclease II activity"/>
    <property type="evidence" value="ECO:0007669"/>
    <property type="project" value="UniProtKB-UniRule"/>
</dbReference>
<dbReference type="InterPro" id="IPR013223">
    <property type="entry name" value="RNase_B_OB_dom"/>
</dbReference>
<dbReference type="SUPFAM" id="SSF50249">
    <property type="entry name" value="Nucleic acid-binding proteins"/>
    <property type="match status" value="3"/>
</dbReference>
<feature type="compositionally biased region" description="Basic residues" evidence="9">
    <location>
        <begin position="763"/>
        <end position="775"/>
    </location>
</feature>
<dbReference type="SMART" id="SM00357">
    <property type="entry name" value="CSP"/>
    <property type="match status" value="2"/>
</dbReference>
<comment type="caution">
    <text evidence="11">The sequence shown here is derived from an EMBL/GenBank/DDBJ whole genome shotgun (WGS) entry which is preliminary data.</text>
</comment>
<protein>
    <recommendedName>
        <fullName evidence="8">Ribonuclease R</fullName>
        <shortName evidence="8">RNase R</shortName>
        <ecNumber evidence="8">3.1.13.1</ecNumber>
    </recommendedName>
</protein>
<dbReference type="SMART" id="SM00316">
    <property type="entry name" value="S1"/>
    <property type="match status" value="1"/>
</dbReference>
<dbReference type="InterPro" id="IPR011129">
    <property type="entry name" value="CSD"/>
</dbReference>
<keyword evidence="3 8" id="KW-0963">Cytoplasm</keyword>
<dbReference type="NCBIfam" id="TIGR02063">
    <property type="entry name" value="RNase_R"/>
    <property type="match status" value="1"/>
</dbReference>
<dbReference type="SMART" id="SM00955">
    <property type="entry name" value="RNB"/>
    <property type="match status" value="1"/>
</dbReference>
<comment type="catalytic activity">
    <reaction evidence="1 8">
        <text>Exonucleolytic cleavage in the 3'- to 5'-direction to yield nucleoside 5'-phosphates.</text>
        <dbReference type="EC" id="3.1.13.1"/>
    </reaction>
</comment>
<dbReference type="GO" id="GO:0006402">
    <property type="term" value="P:mRNA catabolic process"/>
    <property type="evidence" value="ECO:0007669"/>
    <property type="project" value="TreeGrafter"/>
</dbReference>
<evidence type="ECO:0000313" key="11">
    <source>
        <dbReference type="EMBL" id="EGO63708.1"/>
    </source>
</evidence>
<feature type="compositionally biased region" description="Basic and acidic residues" evidence="9">
    <location>
        <begin position="750"/>
        <end position="762"/>
    </location>
</feature>
<dbReference type="PROSITE" id="PS01175">
    <property type="entry name" value="RIBONUCLEASE_II"/>
    <property type="match status" value="1"/>
</dbReference>
<comment type="similarity">
    <text evidence="8">Belongs to the RNR ribonuclease family. RNase R subfamily.</text>
</comment>
<dbReference type="PANTHER" id="PTHR23355:SF9">
    <property type="entry name" value="DIS3-LIKE EXONUCLEASE 2"/>
    <property type="match status" value="1"/>
</dbReference>
<dbReference type="GO" id="GO:0003723">
    <property type="term" value="F:RNA binding"/>
    <property type="evidence" value="ECO:0007669"/>
    <property type="project" value="UniProtKB-UniRule"/>
</dbReference>
<accession>F7NJQ2</accession>